<evidence type="ECO:0000313" key="2">
    <source>
        <dbReference type="EMBL" id="MED6172431.1"/>
    </source>
</evidence>
<dbReference type="EMBL" id="JASCZI010151375">
    <property type="protein sequence ID" value="MED6172431.1"/>
    <property type="molecule type" value="Genomic_DNA"/>
</dbReference>
<feature type="region of interest" description="Disordered" evidence="1">
    <location>
        <begin position="57"/>
        <end position="85"/>
    </location>
</feature>
<feature type="compositionally biased region" description="Basic and acidic residues" evidence="1">
    <location>
        <begin position="74"/>
        <end position="85"/>
    </location>
</feature>
<reference evidence="2 3" key="1">
    <citation type="journal article" date="2023" name="Plants (Basel)">
        <title>Bridging the Gap: Combining Genomics and Transcriptomics Approaches to Understand Stylosanthes scabra, an Orphan Legume from the Brazilian Caatinga.</title>
        <authorList>
            <person name="Ferreira-Neto J.R.C."/>
            <person name="da Silva M.D."/>
            <person name="Binneck E."/>
            <person name="de Melo N.F."/>
            <person name="da Silva R.H."/>
            <person name="de Melo A.L.T.M."/>
            <person name="Pandolfi V."/>
            <person name="Bustamante F.O."/>
            <person name="Brasileiro-Vidal A.C."/>
            <person name="Benko-Iseppon A.M."/>
        </authorList>
    </citation>
    <scope>NUCLEOTIDE SEQUENCE [LARGE SCALE GENOMIC DNA]</scope>
    <source>
        <tissue evidence="2">Leaves</tissue>
    </source>
</reference>
<name>A0ABU6VGM5_9FABA</name>
<accession>A0ABU6VGM5</accession>
<gene>
    <name evidence="2" type="ORF">PIB30_050021</name>
</gene>
<keyword evidence="3" id="KW-1185">Reference proteome</keyword>
<comment type="caution">
    <text evidence="2">The sequence shown here is derived from an EMBL/GenBank/DDBJ whole genome shotgun (WGS) entry which is preliminary data.</text>
</comment>
<protein>
    <submittedName>
        <fullName evidence="2">Uncharacterized protein</fullName>
    </submittedName>
</protein>
<sequence>MGEQSITSAGPPAELDGPTTLASTVYISVKHSMDMHIAVNLENLELKLIRRENVEKTAASGTLPALQTKTKFHPNHDPSLRSDTE</sequence>
<proteinExistence type="predicted"/>
<dbReference type="Proteomes" id="UP001341840">
    <property type="component" value="Unassembled WGS sequence"/>
</dbReference>
<evidence type="ECO:0000256" key="1">
    <source>
        <dbReference type="SAM" id="MobiDB-lite"/>
    </source>
</evidence>
<evidence type="ECO:0000313" key="3">
    <source>
        <dbReference type="Proteomes" id="UP001341840"/>
    </source>
</evidence>
<organism evidence="2 3">
    <name type="scientific">Stylosanthes scabra</name>
    <dbReference type="NCBI Taxonomy" id="79078"/>
    <lineage>
        <taxon>Eukaryota</taxon>
        <taxon>Viridiplantae</taxon>
        <taxon>Streptophyta</taxon>
        <taxon>Embryophyta</taxon>
        <taxon>Tracheophyta</taxon>
        <taxon>Spermatophyta</taxon>
        <taxon>Magnoliopsida</taxon>
        <taxon>eudicotyledons</taxon>
        <taxon>Gunneridae</taxon>
        <taxon>Pentapetalae</taxon>
        <taxon>rosids</taxon>
        <taxon>fabids</taxon>
        <taxon>Fabales</taxon>
        <taxon>Fabaceae</taxon>
        <taxon>Papilionoideae</taxon>
        <taxon>50 kb inversion clade</taxon>
        <taxon>dalbergioids sensu lato</taxon>
        <taxon>Dalbergieae</taxon>
        <taxon>Pterocarpus clade</taxon>
        <taxon>Stylosanthes</taxon>
    </lineage>
</organism>